<evidence type="ECO:0000256" key="3">
    <source>
        <dbReference type="ARBA" id="ARBA00014974"/>
    </source>
</evidence>
<dbReference type="Pfam" id="PF01869">
    <property type="entry name" value="BcrAD_BadFG"/>
    <property type="match status" value="1"/>
</dbReference>
<dbReference type="PANTHER" id="PTHR12862">
    <property type="entry name" value="BADF TYPE ATPASE DOMAIN-CONTAINING PROTEIN"/>
    <property type="match status" value="1"/>
</dbReference>
<keyword evidence="6" id="KW-0808">Transferase</keyword>
<evidence type="ECO:0000259" key="5">
    <source>
        <dbReference type="Pfam" id="PF01869"/>
    </source>
</evidence>
<dbReference type="EMBL" id="KQ435812">
    <property type="protein sequence ID" value="KOX72719.1"/>
    <property type="molecule type" value="Genomic_DNA"/>
</dbReference>
<comment type="similarity">
    <text evidence="1">Belongs to the eukaryotic-type N-acetylglucosamine kinase family.</text>
</comment>
<dbReference type="PANTHER" id="PTHR12862:SF0">
    <property type="entry name" value="N-ACETYL-D-GLUCOSAMINE KINASE"/>
    <property type="match status" value="1"/>
</dbReference>
<dbReference type="OrthoDB" id="311172at2759"/>
<sequence length="414" mass="46736">MLGKRRKKGKKKRIDEFKLRRELRKQRQLSELSDEEIMTKIELPEHPEEIRIGGIEGGATQSTLIIIDGKGTPLTEVKGPSTNHWLLGMEETAARINVMVERAKQNIEMSELIPLDCLGLTLSGCEEESSNRQLIETIKEKYPNVAKAYYINSDTMGSLRTGLANGGIVLIAGTGSGALLINLDETTITCGGWGYFMGDEGSAFWIARRACKYVFDDIDGLNPAPKSISYVWPAMRHYFNLTNVKELLPHIYKDFNKTTFAKFTMEIVIGCEKKDPLCLYILHEAGKYLAKHIIALSRKAHNDLKLAKGGLKVICVGSVWKSWDFMKDAFIDEIHKSHALDELTMIRLTVSAALGACYLAAEKINWLFTKSYEDNARMLYHYKRSNYVKPETTKDLIEPTGDQVPCPNITKYDR</sequence>
<feature type="domain" description="ATPase BadF/BadG/BcrA/BcrD type" evidence="5">
    <location>
        <begin position="54"/>
        <end position="359"/>
    </location>
</feature>
<accession>A0A0M8ZZH5</accession>
<gene>
    <name evidence="6" type="ORF">WN51_00659</name>
</gene>
<evidence type="ECO:0000313" key="7">
    <source>
        <dbReference type="Proteomes" id="UP000053105"/>
    </source>
</evidence>
<protein>
    <recommendedName>
        <fullName evidence="3">N-acetyl-D-glucosamine kinase</fullName>
        <ecNumber evidence="2">2.7.1.59</ecNumber>
    </recommendedName>
    <alternativeName>
        <fullName evidence="4">GlcNAc kinase</fullName>
    </alternativeName>
</protein>
<name>A0A0M8ZZH5_9HYME</name>
<dbReference type="STRING" id="166423.A0A0M8ZZH5"/>
<proteinExistence type="inferred from homology"/>
<dbReference type="InterPro" id="IPR043129">
    <property type="entry name" value="ATPase_NBD"/>
</dbReference>
<dbReference type="CDD" id="cd24078">
    <property type="entry name" value="ASKHA_NBD_NAGK_meta"/>
    <property type="match status" value="1"/>
</dbReference>
<organism evidence="6 7">
    <name type="scientific">Melipona quadrifasciata</name>
    <dbReference type="NCBI Taxonomy" id="166423"/>
    <lineage>
        <taxon>Eukaryota</taxon>
        <taxon>Metazoa</taxon>
        <taxon>Ecdysozoa</taxon>
        <taxon>Arthropoda</taxon>
        <taxon>Hexapoda</taxon>
        <taxon>Insecta</taxon>
        <taxon>Pterygota</taxon>
        <taxon>Neoptera</taxon>
        <taxon>Endopterygota</taxon>
        <taxon>Hymenoptera</taxon>
        <taxon>Apocrita</taxon>
        <taxon>Aculeata</taxon>
        <taxon>Apoidea</taxon>
        <taxon>Anthophila</taxon>
        <taxon>Apidae</taxon>
        <taxon>Melipona</taxon>
    </lineage>
</organism>
<dbReference type="InterPro" id="IPR002731">
    <property type="entry name" value="ATPase_BadF"/>
</dbReference>
<dbReference type="AlphaFoldDB" id="A0A0M8ZZH5"/>
<dbReference type="Proteomes" id="UP000053105">
    <property type="component" value="Unassembled WGS sequence"/>
</dbReference>
<keyword evidence="7" id="KW-1185">Reference proteome</keyword>
<evidence type="ECO:0000313" key="6">
    <source>
        <dbReference type="EMBL" id="KOX72719.1"/>
    </source>
</evidence>
<dbReference type="SUPFAM" id="SSF53067">
    <property type="entry name" value="Actin-like ATPase domain"/>
    <property type="match status" value="2"/>
</dbReference>
<evidence type="ECO:0000256" key="1">
    <source>
        <dbReference type="ARBA" id="ARBA00006198"/>
    </source>
</evidence>
<evidence type="ECO:0000256" key="4">
    <source>
        <dbReference type="ARBA" id="ARBA00031123"/>
    </source>
</evidence>
<dbReference type="EC" id="2.7.1.59" evidence="2"/>
<reference evidence="6 7" key="1">
    <citation type="submission" date="2015-07" db="EMBL/GenBank/DDBJ databases">
        <title>The genome of Melipona quadrifasciata.</title>
        <authorList>
            <person name="Pan H."/>
            <person name="Kapheim K."/>
        </authorList>
    </citation>
    <scope>NUCLEOTIDE SEQUENCE [LARGE SCALE GENOMIC DNA]</scope>
    <source>
        <strain evidence="6">0111107301</strain>
        <tissue evidence="6">Whole body</tissue>
    </source>
</reference>
<keyword evidence="6" id="KW-0418">Kinase</keyword>
<dbReference type="Gene3D" id="3.30.420.40">
    <property type="match status" value="1"/>
</dbReference>
<evidence type="ECO:0000256" key="2">
    <source>
        <dbReference type="ARBA" id="ARBA00012122"/>
    </source>
</evidence>
<dbReference type="GO" id="GO:0045127">
    <property type="term" value="F:N-acetylglucosamine kinase activity"/>
    <property type="evidence" value="ECO:0007669"/>
    <property type="project" value="UniProtKB-EC"/>
</dbReference>
<dbReference type="InterPro" id="IPR039758">
    <property type="entry name" value="NAGK-like"/>
</dbReference>